<dbReference type="AlphaFoldDB" id="A0A2T3A2G1"/>
<protein>
    <submittedName>
        <fullName evidence="2">Uncharacterized protein</fullName>
    </submittedName>
</protein>
<keyword evidence="3" id="KW-1185">Reference proteome</keyword>
<organism evidence="2 3">
    <name type="scientific">Coniella lustricola</name>
    <dbReference type="NCBI Taxonomy" id="2025994"/>
    <lineage>
        <taxon>Eukaryota</taxon>
        <taxon>Fungi</taxon>
        <taxon>Dikarya</taxon>
        <taxon>Ascomycota</taxon>
        <taxon>Pezizomycotina</taxon>
        <taxon>Sordariomycetes</taxon>
        <taxon>Sordariomycetidae</taxon>
        <taxon>Diaporthales</taxon>
        <taxon>Schizoparmaceae</taxon>
        <taxon>Coniella</taxon>
    </lineage>
</organism>
<evidence type="ECO:0000313" key="3">
    <source>
        <dbReference type="Proteomes" id="UP000241462"/>
    </source>
</evidence>
<accession>A0A2T3A2G1</accession>
<sequence>MMNVSILSVIWHTARRSQPSFNDNGPGRRSKQGDELTVHGATHRNVFFRPSLSIDNFRLLTLLTISVKPHKRYRSTTTAFVTRCRSTMLDADQITEPNDKSDFKSQQTPC</sequence>
<reference evidence="2 3" key="1">
    <citation type="journal article" date="2018" name="Mycol. Prog.">
        <title>Coniella lustricola, a new species from submerged detritus.</title>
        <authorList>
            <person name="Raudabaugh D.B."/>
            <person name="Iturriaga T."/>
            <person name="Carver A."/>
            <person name="Mondo S."/>
            <person name="Pangilinan J."/>
            <person name="Lipzen A."/>
            <person name="He G."/>
            <person name="Amirebrahimi M."/>
            <person name="Grigoriev I.V."/>
            <person name="Miller A.N."/>
        </authorList>
    </citation>
    <scope>NUCLEOTIDE SEQUENCE [LARGE SCALE GENOMIC DNA]</scope>
    <source>
        <strain evidence="2 3">B22-T-1</strain>
    </source>
</reference>
<dbReference type="Proteomes" id="UP000241462">
    <property type="component" value="Unassembled WGS sequence"/>
</dbReference>
<feature type="region of interest" description="Disordered" evidence="1">
    <location>
        <begin position="91"/>
        <end position="110"/>
    </location>
</feature>
<dbReference type="InParanoid" id="A0A2T3A2G1"/>
<name>A0A2T3A2G1_9PEZI</name>
<gene>
    <name evidence="2" type="ORF">BD289DRAFT_34227</name>
</gene>
<proteinExistence type="predicted"/>
<evidence type="ECO:0000313" key="2">
    <source>
        <dbReference type="EMBL" id="PSR81665.1"/>
    </source>
</evidence>
<dbReference type="EMBL" id="KZ678497">
    <property type="protein sequence ID" value="PSR81665.1"/>
    <property type="molecule type" value="Genomic_DNA"/>
</dbReference>
<evidence type="ECO:0000256" key="1">
    <source>
        <dbReference type="SAM" id="MobiDB-lite"/>
    </source>
</evidence>